<feature type="active site" description="Tele-AMP-histidine intermediate" evidence="1">
    <location>
        <position position="98"/>
    </location>
</feature>
<dbReference type="Proteomes" id="UP000230007">
    <property type="component" value="Unassembled WGS sequence"/>
</dbReference>
<proteinExistence type="predicted"/>
<feature type="short sequence motif" description="Histidine triad motif" evidence="2 3">
    <location>
        <begin position="96"/>
        <end position="100"/>
    </location>
</feature>
<dbReference type="PANTHER" id="PTHR46648">
    <property type="entry name" value="HIT FAMILY PROTEIN 1"/>
    <property type="match status" value="1"/>
</dbReference>
<name>A0A2H0ALX6_9BACT</name>
<dbReference type="PROSITE" id="PS00892">
    <property type="entry name" value="HIT_1"/>
    <property type="match status" value="1"/>
</dbReference>
<dbReference type="Pfam" id="PF01230">
    <property type="entry name" value="HIT"/>
    <property type="match status" value="1"/>
</dbReference>
<dbReference type="InterPro" id="IPR001310">
    <property type="entry name" value="Histidine_triad_HIT"/>
</dbReference>
<dbReference type="SUPFAM" id="SSF54197">
    <property type="entry name" value="HIT-like"/>
    <property type="match status" value="1"/>
</dbReference>
<dbReference type="PRINTS" id="PR00332">
    <property type="entry name" value="HISTRIAD"/>
</dbReference>
<accession>A0A2H0ALX6</accession>
<comment type="caution">
    <text evidence="5">The sequence shown here is derived from an EMBL/GenBank/DDBJ whole genome shotgun (WGS) entry which is preliminary data.</text>
</comment>
<evidence type="ECO:0000256" key="2">
    <source>
        <dbReference type="PIRSR" id="PIRSR601310-3"/>
    </source>
</evidence>
<dbReference type="InterPro" id="IPR036265">
    <property type="entry name" value="HIT-like_sf"/>
</dbReference>
<dbReference type="PANTHER" id="PTHR46648:SF1">
    <property type="entry name" value="ADENOSINE 5'-MONOPHOSPHORAMIDASE HNT1"/>
    <property type="match status" value="1"/>
</dbReference>
<dbReference type="InterPro" id="IPR011146">
    <property type="entry name" value="HIT-like"/>
</dbReference>
<dbReference type="GO" id="GO:0009117">
    <property type="term" value="P:nucleotide metabolic process"/>
    <property type="evidence" value="ECO:0007669"/>
    <property type="project" value="TreeGrafter"/>
</dbReference>
<evidence type="ECO:0000259" key="4">
    <source>
        <dbReference type="PROSITE" id="PS51084"/>
    </source>
</evidence>
<dbReference type="InterPro" id="IPR019808">
    <property type="entry name" value="Histidine_triad_CS"/>
</dbReference>
<dbReference type="Gene3D" id="3.30.428.10">
    <property type="entry name" value="HIT-like"/>
    <property type="match status" value="1"/>
</dbReference>
<dbReference type="EMBL" id="PCSK01000016">
    <property type="protein sequence ID" value="PIP46377.1"/>
    <property type="molecule type" value="Genomic_DNA"/>
</dbReference>
<protein>
    <submittedName>
        <fullName evidence="5">HIT family protein</fullName>
    </submittedName>
</protein>
<dbReference type="PROSITE" id="PS51084">
    <property type="entry name" value="HIT_2"/>
    <property type="match status" value="1"/>
</dbReference>
<dbReference type="AlphaFoldDB" id="A0A2H0ALX6"/>
<reference evidence="5 6" key="1">
    <citation type="submission" date="2017-09" db="EMBL/GenBank/DDBJ databases">
        <title>Depth-based differentiation of microbial function through sediment-hosted aquifers and enrichment of novel symbionts in the deep terrestrial subsurface.</title>
        <authorList>
            <person name="Probst A.J."/>
            <person name="Ladd B."/>
            <person name="Jarett J.K."/>
            <person name="Geller-Mcgrath D.E."/>
            <person name="Sieber C.M."/>
            <person name="Emerson J.B."/>
            <person name="Anantharaman K."/>
            <person name="Thomas B.C."/>
            <person name="Malmstrom R."/>
            <person name="Stieglmeier M."/>
            <person name="Klingl A."/>
            <person name="Woyke T."/>
            <person name="Ryan C.M."/>
            <person name="Banfield J.F."/>
        </authorList>
    </citation>
    <scope>NUCLEOTIDE SEQUENCE [LARGE SCALE GENOMIC DNA]</scope>
    <source>
        <strain evidence="5">CG23_combo_of_CG06-09_8_20_14_all_42_19</strain>
    </source>
</reference>
<organism evidence="5 6">
    <name type="scientific">Candidatus Colwellbacteria bacterium CG23_combo_of_CG06-09_8_20_14_all_42_19</name>
    <dbReference type="NCBI Taxonomy" id="1974541"/>
    <lineage>
        <taxon>Bacteria</taxon>
        <taxon>Candidatus Colwelliibacteriota</taxon>
    </lineage>
</organism>
<evidence type="ECO:0000256" key="1">
    <source>
        <dbReference type="PIRSR" id="PIRSR601310-1"/>
    </source>
</evidence>
<dbReference type="GO" id="GO:0003824">
    <property type="term" value="F:catalytic activity"/>
    <property type="evidence" value="ECO:0007669"/>
    <property type="project" value="InterPro"/>
</dbReference>
<evidence type="ECO:0000313" key="5">
    <source>
        <dbReference type="EMBL" id="PIP46377.1"/>
    </source>
</evidence>
<evidence type="ECO:0000313" key="6">
    <source>
        <dbReference type="Proteomes" id="UP000230007"/>
    </source>
</evidence>
<feature type="domain" description="HIT" evidence="4">
    <location>
        <begin position="4"/>
        <end position="111"/>
    </location>
</feature>
<gene>
    <name evidence="5" type="ORF">COX15_00805</name>
</gene>
<sequence>MDCLFCKIASKEIPADIVYEDDRVLGFLDIHPLAPGHTIIIPRIHAENILDLSDDKIGPLFEAVKKVTSVLNAVFDPQGFTIGINHGKVSGQAIDHLHVHIIPRFEGDGGSSLHAVVSNRPKESIQEIKNKILKYYKWE</sequence>
<evidence type="ECO:0000256" key="3">
    <source>
        <dbReference type="PROSITE-ProRule" id="PRU00464"/>
    </source>
</evidence>